<dbReference type="EMBL" id="JAPXGO010000006">
    <property type="protein sequence ID" value="MCZ6160253.1"/>
    <property type="molecule type" value="Genomic_DNA"/>
</dbReference>
<dbReference type="Proteomes" id="UP001075225">
    <property type="component" value="Unassembled WGS sequence"/>
</dbReference>
<evidence type="ECO:0000313" key="3">
    <source>
        <dbReference type="Proteomes" id="UP001075225"/>
    </source>
</evidence>
<evidence type="ECO:0000256" key="1">
    <source>
        <dbReference type="SAM" id="MobiDB-lite"/>
    </source>
</evidence>
<dbReference type="AlphaFoldDB" id="A0A9Q4PSI0"/>
<sequence length="77" mass="8253">MHDSGYGVVDARSYELVNRGEPAPSHCGRGSVGGNENLGDAVHDSVISNSTQPNLEPLDTNKKALNLADKCSVWWKS</sequence>
<organism evidence="2 3">
    <name type="scientific">Campylobacter ureolyticus</name>
    <dbReference type="NCBI Taxonomy" id="827"/>
    <lineage>
        <taxon>Bacteria</taxon>
        <taxon>Pseudomonadati</taxon>
        <taxon>Campylobacterota</taxon>
        <taxon>Epsilonproteobacteria</taxon>
        <taxon>Campylobacterales</taxon>
        <taxon>Campylobacteraceae</taxon>
        <taxon>Campylobacter</taxon>
    </lineage>
</organism>
<reference evidence="2" key="1">
    <citation type="submission" date="2022-12" db="EMBL/GenBank/DDBJ databases">
        <title>Species Delineation and Comparative Genomics within the Campylobacter ureolyticus Complex.</title>
        <authorList>
            <person name="Maki J."/>
            <person name="Howard M."/>
            <person name="Connelly S."/>
            <person name="Hardy D.J."/>
            <person name="Cameron A."/>
        </authorList>
    </citation>
    <scope>NUCLEOTIDE SEQUENCE</scope>
    <source>
        <strain evidence="2">URMC_787</strain>
    </source>
</reference>
<proteinExistence type="predicted"/>
<evidence type="ECO:0000313" key="2">
    <source>
        <dbReference type="EMBL" id="MCZ6160253.1"/>
    </source>
</evidence>
<name>A0A9Q4PSI0_9BACT</name>
<accession>A0A9Q4PSI0</accession>
<protein>
    <submittedName>
        <fullName evidence="2">Uncharacterized protein</fullName>
    </submittedName>
</protein>
<feature type="region of interest" description="Disordered" evidence="1">
    <location>
        <begin position="20"/>
        <end position="42"/>
    </location>
</feature>
<comment type="caution">
    <text evidence="2">The sequence shown here is derived from an EMBL/GenBank/DDBJ whole genome shotgun (WGS) entry which is preliminary data.</text>
</comment>
<dbReference type="RefSeq" id="WP_269484941.1">
    <property type="nucleotide sequence ID" value="NZ_JAPXGO010000006.1"/>
</dbReference>
<gene>
    <name evidence="2" type="ORF">O6B32_07135</name>
</gene>